<reference evidence="2" key="2">
    <citation type="submission" date="2014-03" db="EMBL/GenBank/DDBJ databases">
        <authorList>
            <person name="Genoscope - CEA"/>
        </authorList>
    </citation>
    <scope>NUCLEOTIDE SEQUENCE</scope>
</reference>
<dbReference type="AlphaFoldDB" id="A0A060XI27"/>
<feature type="transmembrane region" description="Helical" evidence="1">
    <location>
        <begin position="86"/>
        <end position="108"/>
    </location>
</feature>
<dbReference type="EMBL" id="FR905383">
    <property type="protein sequence ID" value="CDQ78882.1"/>
    <property type="molecule type" value="Genomic_DNA"/>
</dbReference>
<dbReference type="PANTHER" id="PTHR14463:SF5">
    <property type="entry name" value="LIPASE MATURATION FACTOR 2"/>
    <property type="match status" value="1"/>
</dbReference>
<feature type="transmembrane region" description="Helical" evidence="1">
    <location>
        <begin position="62"/>
        <end position="80"/>
    </location>
</feature>
<organism evidence="2 3">
    <name type="scientific">Oncorhynchus mykiss</name>
    <name type="common">Rainbow trout</name>
    <name type="synonym">Salmo gairdneri</name>
    <dbReference type="NCBI Taxonomy" id="8022"/>
    <lineage>
        <taxon>Eukaryota</taxon>
        <taxon>Metazoa</taxon>
        <taxon>Chordata</taxon>
        <taxon>Craniata</taxon>
        <taxon>Vertebrata</taxon>
        <taxon>Euteleostomi</taxon>
        <taxon>Actinopterygii</taxon>
        <taxon>Neopterygii</taxon>
        <taxon>Teleostei</taxon>
        <taxon>Protacanthopterygii</taxon>
        <taxon>Salmoniformes</taxon>
        <taxon>Salmonidae</taxon>
        <taxon>Salmoninae</taxon>
        <taxon>Oncorhynchus</taxon>
    </lineage>
</organism>
<evidence type="ECO:0000313" key="2">
    <source>
        <dbReference type="EMBL" id="CDQ78882.1"/>
    </source>
</evidence>
<evidence type="ECO:0000256" key="1">
    <source>
        <dbReference type="SAM" id="Phobius"/>
    </source>
</evidence>
<keyword evidence="1" id="KW-0812">Transmembrane</keyword>
<dbReference type="PaxDb" id="8022-A0A060XI27"/>
<dbReference type="GO" id="GO:0005789">
    <property type="term" value="C:endoplasmic reticulum membrane"/>
    <property type="evidence" value="ECO:0007669"/>
    <property type="project" value="TreeGrafter"/>
</dbReference>
<reference evidence="2" key="1">
    <citation type="journal article" date="2014" name="Nat. Commun.">
        <title>The rainbow trout genome provides novel insights into evolution after whole-genome duplication in vertebrates.</title>
        <authorList>
            <person name="Berthelot C."/>
            <person name="Brunet F."/>
            <person name="Chalopin D."/>
            <person name="Juanchich A."/>
            <person name="Bernard M."/>
            <person name="Noel B."/>
            <person name="Bento P."/>
            <person name="Da Silva C."/>
            <person name="Labadie K."/>
            <person name="Alberti A."/>
            <person name="Aury J.M."/>
            <person name="Louis A."/>
            <person name="Dehais P."/>
            <person name="Bardou P."/>
            <person name="Montfort J."/>
            <person name="Klopp C."/>
            <person name="Cabau C."/>
            <person name="Gaspin C."/>
            <person name="Thorgaard G.H."/>
            <person name="Boussaha M."/>
            <person name="Quillet E."/>
            <person name="Guyomard R."/>
            <person name="Galiana D."/>
            <person name="Bobe J."/>
            <person name="Volff J.N."/>
            <person name="Genet C."/>
            <person name="Wincker P."/>
            <person name="Jaillon O."/>
            <person name="Roest Crollius H."/>
            <person name="Guiguen Y."/>
        </authorList>
    </citation>
    <scope>NUCLEOTIDE SEQUENCE [LARGE SCALE GENOMIC DNA]</scope>
</reference>
<dbReference type="GO" id="GO:0051604">
    <property type="term" value="P:protein maturation"/>
    <property type="evidence" value="ECO:0007669"/>
    <property type="project" value="InterPro"/>
</dbReference>
<keyword evidence="1" id="KW-0472">Membrane</keyword>
<protein>
    <recommendedName>
        <fullName evidence="4">Lipase maturation factor</fullName>
    </recommendedName>
</protein>
<dbReference type="STRING" id="8022.A0A060XI27"/>
<dbReference type="Proteomes" id="UP000193380">
    <property type="component" value="Unassembled WGS sequence"/>
</dbReference>
<proteinExistence type="predicted"/>
<sequence length="121" mass="13175">MFAFASLYVQIPGLYGNEGVLPVRLVEPRVNGSRPVLEQIHAHPSLLWLGPRLGLDLDAQQAMELLCLAGALLALGAALLEPLRDSLVFFCLWALYLSLCQVGGWGCLSAHGLVRYCTLNK</sequence>
<evidence type="ECO:0008006" key="4">
    <source>
        <dbReference type="Google" id="ProtNLM"/>
    </source>
</evidence>
<keyword evidence="1" id="KW-1133">Transmembrane helix</keyword>
<dbReference type="PANTHER" id="PTHR14463">
    <property type="entry name" value="LIPASE MATURATION FACTOR"/>
    <property type="match status" value="1"/>
</dbReference>
<accession>A0A060XI27</accession>
<dbReference type="InterPro" id="IPR009613">
    <property type="entry name" value="LMF"/>
</dbReference>
<name>A0A060XI27_ONCMY</name>
<gene>
    <name evidence="2" type="ORF">GSONMT00002015001</name>
</gene>
<evidence type="ECO:0000313" key="3">
    <source>
        <dbReference type="Proteomes" id="UP000193380"/>
    </source>
</evidence>